<comment type="caution">
    <text evidence="2">The sequence shown here is derived from an EMBL/GenBank/DDBJ whole genome shotgun (WGS) entry which is preliminary data.</text>
</comment>
<dbReference type="Proteomes" id="UP001231189">
    <property type="component" value="Unassembled WGS sequence"/>
</dbReference>
<protein>
    <submittedName>
        <fullName evidence="2">Uncharacterized protein</fullName>
    </submittedName>
</protein>
<accession>A0AAD8PJ87</accession>
<name>A0AAD8PJ87_LOLMU</name>
<evidence type="ECO:0000256" key="1">
    <source>
        <dbReference type="SAM" id="MobiDB-lite"/>
    </source>
</evidence>
<evidence type="ECO:0000313" key="2">
    <source>
        <dbReference type="EMBL" id="KAK1564253.1"/>
    </source>
</evidence>
<organism evidence="2 3">
    <name type="scientific">Lolium multiflorum</name>
    <name type="common">Italian ryegrass</name>
    <name type="synonym">Lolium perenne subsp. multiflorum</name>
    <dbReference type="NCBI Taxonomy" id="4521"/>
    <lineage>
        <taxon>Eukaryota</taxon>
        <taxon>Viridiplantae</taxon>
        <taxon>Streptophyta</taxon>
        <taxon>Embryophyta</taxon>
        <taxon>Tracheophyta</taxon>
        <taxon>Spermatophyta</taxon>
        <taxon>Magnoliopsida</taxon>
        <taxon>Liliopsida</taxon>
        <taxon>Poales</taxon>
        <taxon>Poaceae</taxon>
        <taxon>BOP clade</taxon>
        <taxon>Pooideae</taxon>
        <taxon>Poodae</taxon>
        <taxon>Poeae</taxon>
        <taxon>Poeae Chloroplast Group 2 (Poeae type)</taxon>
        <taxon>Loliodinae</taxon>
        <taxon>Loliinae</taxon>
        <taxon>Lolium</taxon>
    </lineage>
</organism>
<dbReference type="EMBL" id="JAUUTY010001013">
    <property type="protein sequence ID" value="KAK1564253.1"/>
    <property type="molecule type" value="Genomic_DNA"/>
</dbReference>
<sequence>MGIVREDEGIAARALESLQNDLSWKKLLRGWWKNWSVTEGELNAYLEGDGHQARGGTEEAEEHLDSSSDAASSSHQHYGYTEPPRYSSAQEPYYDHAMYDSPAWNPDPRWG</sequence>
<feature type="region of interest" description="Disordered" evidence="1">
    <location>
        <begin position="48"/>
        <end position="87"/>
    </location>
</feature>
<evidence type="ECO:0000313" key="3">
    <source>
        <dbReference type="Proteomes" id="UP001231189"/>
    </source>
</evidence>
<dbReference type="AlphaFoldDB" id="A0AAD8PJ87"/>
<proteinExistence type="predicted"/>
<keyword evidence="3" id="KW-1185">Reference proteome</keyword>
<reference evidence="2" key="1">
    <citation type="submission" date="2023-07" db="EMBL/GenBank/DDBJ databases">
        <title>A chromosome-level genome assembly of Lolium multiflorum.</title>
        <authorList>
            <person name="Chen Y."/>
            <person name="Copetti D."/>
            <person name="Kolliker R."/>
            <person name="Studer B."/>
        </authorList>
    </citation>
    <scope>NUCLEOTIDE SEQUENCE</scope>
    <source>
        <strain evidence="2">02402/16</strain>
        <tissue evidence="2">Leaf</tissue>
    </source>
</reference>
<gene>
    <name evidence="2" type="ORF">QYE76_017977</name>
</gene>